<gene>
    <name evidence="1" type="ORF">OE88DRAFT_1739601</name>
</gene>
<proteinExistence type="predicted"/>
<dbReference type="OrthoDB" id="10540025at2759"/>
<organism evidence="1 2">
    <name type="scientific">Heliocybe sulcata</name>
    <dbReference type="NCBI Taxonomy" id="5364"/>
    <lineage>
        <taxon>Eukaryota</taxon>
        <taxon>Fungi</taxon>
        <taxon>Dikarya</taxon>
        <taxon>Basidiomycota</taxon>
        <taxon>Agaricomycotina</taxon>
        <taxon>Agaricomycetes</taxon>
        <taxon>Gloeophyllales</taxon>
        <taxon>Gloeophyllaceae</taxon>
        <taxon>Heliocybe</taxon>
    </lineage>
</organism>
<evidence type="ECO:0000313" key="1">
    <source>
        <dbReference type="EMBL" id="TFK46320.1"/>
    </source>
</evidence>
<dbReference type="EMBL" id="ML213531">
    <property type="protein sequence ID" value="TFK46320.1"/>
    <property type="molecule type" value="Genomic_DNA"/>
</dbReference>
<accession>A0A5C3MLY2</accession>
<protein>
    <submittedName>
        <fullName evidence="1">Uncharacterized protein</fullName>
    </submittedName>
</protein>
<sequence length="613" mass="68813">MSYVEALATLMPEASMAFDHSGLHTHLKSLIGRLSSLGYLSASEARLLASSRRALVSTADADMLAMIKGYDAIEETFEDKMNTVLLAERFLPQLATFLSEAFTSDNNPSSHLPFLPIIKSLTVRPPPFWLNYTLSSSIRFLAPDDIRRRLWMTITEQDLMRRALMVRLVNSLISSIGSAGSGVSAEPWVWETIWLPLWEVDVALNYWMPGGKREKKPAGKFRGNPFDFPCTAMKAPASLSKSLEQHLMYLSANRESIPTMSSVSHIFDTVNSEPYRILSRFIYEWGISAVMGRQVFSLGFQAKVREKVLVELTARIIELLGSCEGIPTEIDHICKKDRDAYDAIVSQLRQKLRIHPGNDVTNLQKVLRGLSSSSFDSGTVNLRLESKIQDRSHGYPTDETQTNIATRLYCTPGGKDIGFYFRMRERHQDINYSQCKRLMGDSRSLRWVLASEIQRRPLPYHPIVAGIDELGSKLYVGCLTSARGHCRPHPYCLLLGGDFKADREDDLREWRRSHTYGGEPEVYILAVRVMAASKGTAHVYWASPSWNHRLCSCMDPGCRDGDPSYSVTHSRTLHIPEAIPDVSVINAVTGQELAISSGETKQVEVVSWLSICV</sequence>
<dbReference type="Proteomes" id="UP000305948">
    <property type="component" value="Unassembled WGS sequence"/>
</dbReference>
<reference evidence="1 2" key="1">
    <citation type="journal article" date="2019" name="Nat. Ecol. Evol.">
        <title>Megaphylogeny resolves global patterns of mushroom evolution.</title>
        <authorList>
            <person name="Varga T."/>
            <person name="Krizsan K."/>
            <person name="Foldi C."/>
            <person name="Dima B."/>
            <person name="Sanchez-Garcia M."/>
            <person name="Sanchez-Ramirez S."/>
            <person name="Szollosi G.J."/>
            <person name="Szarkandi J.G."/>
            <person name="Papp V."/>
            <person name="Albert L."/>
            <person name="Andreopoulos W."/>
            <person name="Angelini C."/>
            <person name="Antonin V."/>
            <person name="Barry K.W."/>
            <person name="Bougher N.L."/>
            <person name="Buchanan P."/>
            <person name="Buyck B."/>
            <person name="Bense V."/>
            <person name="Catcheside P."/>
            <person name="Chovatia M."/>
            <person name="Cooper J."/>
            <person name="Damon W."/>
            <person name="Desjardin D."/>
            <person name="Finy P."/>
            <person name="Geml J."/>
            <person name="Haridas S."/>
            <person name="Hughes K."/>
            <person name="Justo A."/>
            <person name="Karasinski D."/>
            <person name="Kautmanova I."/>
            <person name="Kiss B."/>
            <person name="Kocsube S."/>
            <person name="Kotiranta H."/>
            <person name="LaButti K.M."/>
            <person name="Lechner B.E."/>
            <person name="Liimatainen K."/>
            <person name="Lipzen A."/>
            <person name="Lukacs Z."/>
            <person name="Mihaltcheva S."/>
            <person name="Morgado L.N."/>
            <person name="Niskanen T."/>
            <person name="Noordeloos M.E."/>
            <person name="Ohm R.A."/>
            <person name="Ortiz-Santana B."/>
            <person name="Ovrebo C."/>
            <person name="Racz N."/>
            <person name="Riley R."/>
            <person name="Savchenko A."/>
            <person name="Shiryaev A."/>
            <person name="Soop K."/>
            <person name="Spirin V."/>
            <person name="Szebenyi C."/>
            <person name="Tomsovsky M."/>
            <person name="Tulloss R.E."/>
            <person name="Uehling J."/>
            <person name="Grigoriev I.V."/>
            <person name="Vagvolgyi C."/>
            <person name="Papp T."/>
            <person name="Martin F.M."/>
            <person name="Miettinen O."/>
            <person name="Hibbett D.S."/>
            <person name="Nagy L.G."/>
        </authorList>
    </citation>
    <scope>NUCLEOTIDE SEQUENCE [LARGE SCALE GENOMIC DNA]</scope>
    <source>
        <strain evidence="1 2">OMC1185</strain>
    </source>
</reference>
<evidence type="ECO:0000313" key="2">
    <source>
        <dbReference type="Proteomes" id="UP000305948"/>
    </source>
</evidence>
<keyword evidence="2" id="KW-1185">Reference proteome</keyword>
<name>A0A5C3MLY2_9AGAM</name>
<dbReference type="AlphaFoldDB" id="A0A5C3MLY2"/>